<proteinExistence type="predicted"/>
<evidence type="ECO:0000313" key="2">
    <source>
        <dbReference type="Proteomes" id="UP000028643"/>
    </source>
</evidence>
<protein>
    <submittedName>
        <fullName evidence="1">Phosphate ABC transporter substrate-binding protein</fullName>
    </submittedName>
</protein>
<dbReference type="PANTHER" id="PTHR35841:SF1">
    <property type="entry name" value="PHOSPHONATES-BINDING PERIPLASMIC PROTEIN"/>
    <property type="match status" value="1"/>
</dbReference>
<evidence type="ECO:0000313" key="1">
    <source>
        <dbReference type="EMBL" id="KFE52371.1"/>
    </source>
</evidence>
<accession>A0A085VAA8</accession>
<reference evidence="1 2" key="1">
    <citation type="submission" date="2014-07" db="EMBL/GenBank/DDBJ databases">
        <title>Draft Genome Sequences of Environmental Pseudomonas syringae strains.</title>
        <authorList>
            <person name="Baltrus D.A."/>
            <person name="Berge O."/>
            <person name="Morris C."/>
        </authorList>
    </citation>
    <scope>NUCLEOTIDE SEQUENCE [LARGE SCALE GENOMIC DNA]</scope>
    <source>
        <strain evidence="1 2">CEB003</strain>
    </source>
</reference>
<sequence length="263" mass="29226">MIQGFAQLSMYTAPVRVQQASETWLARIVQLLRAERLSGELELPQLWLSPQLLLAQTCGYPLMTLLRDKVRLIGRPVYELPHSADGNHCSLLLVRADDPRTRLTEFRDSHGLINSEDSNSGMNLLRHQIAPLQRDGRFFGRISATGGHRNSLRWLKEGRGDLAAIDSVTHDYLARDSSEELAGLRILARSAISPCLPYITALGVNAEQAEQIRAAMNQALLDLPEVAQVLAIGEVLSASAADYQVLLDYERQARDAGLPWLRP</sequence>
<gene>
    <name evidence="1" type="ORF">IV02_07960</name>
</gene>
<dbReference type="Proteomes" id="UP000028643">
    <property type="component" value="Unassembled WGS sequence"/>
</dbReference>
<dbReference type="RefSeq" id="WP_020289043.1">
    <property type="nucleotide sequence ID" value="NZ_JPQT01000097.1"/>
</dbReference>
<dbReference type="EMBL" id="JPQT01000097">
    <property type="protein sequence ID" value="KFE52371.1"/>
    <property type="molecule type" value="Genomic_DNA"/>
</dbReference>
<dbReference type="Gene3D" id="3.40.190.10">
    <property type="entry name" value="Periplasmic binding protein-like II"/>
    <property type="match status" value="1"/>
</dbReference>
<name>A0A085VAA8_PSESX</name>
<dbReference type="SUPFAM" id="SSF53850">
    <property type="entry name" value="Periplasmic binding protein-like II"/>
    <property type="match status" value="1"/>
</dbReference>
<organism evidence="1 2">
    <name type="scientific">Pseudomonas syringae</name>
    <dbReference type="NCBI Taxonomy" id="317"/>
    <lineage>
        <taxon>Bacteria</taxon>
        <taxon>Pseudomonadati</taxon>
        <taxon>Pseudomonadota</taxon>
        <taxon>Gammaproteobacteria</taxon>
        <taxon>Pseudomonadales</taxon>
        <taxon>Pseudomonadaceae</taxon>
        <taxon>Pseudomonas</taxon>
    </lineage>
</organism>
<dbReference type="Pfam" id="PF12974">
    <property type="entry name" value="Phosphonate-bd"/>
    <property type="match status" value="1"/>
</dbReference>
<comment type="caution">
    <text evidence="1">The sequence shown here is derived from an EMBL/GenBank/DDBJ whole genome shotgun (WGS) entry which is preliminary data.</text>
</comment>
<dbReference type="AlphaFoldDB" id="A0A085VAA8"/>
<dbReference type="PATRIC" id="fig|317.174.peg.1622"/>
<dbReference type="PANTHER" id="PTHR35841">
    <property type="entry name" value="PHOSPHONATES-BINDING PERIPLASMIC PROTEIN"/>
    <property type="match status" value="1"/>
</dbReference>